<gene>
    <name evidence="3" type="ORF">B1B_17621</name>
</gene>
<accession>T0YMJ0</accession>
<dbReference type="Gene3D" id="1.10.150.130">
    <property type="match status" value="1"/>
</dbReference>
<dbReference type="Pfam" id="PF14659">
    <property type="entry name" value="Phage_int_SAM_3"/>
    <property type="match status" value="1"/>
</dbReference>
<reference evidence="3" key="1">
    <citation type="submission" date="2013-08" db="EMBL/GenBank/DDBJ databases">
        <authorList>
            <person name="Mendez C."/>
            <person name="Richter M."/>
            <person name="Ferrer M."/>
            <person name="Sanchez J."/>
        </authorList>
    </citation>
    <scope>NUCLEOTIDE SEQUENCE</scope>
</reference>
<feature type="non-terminal residue" evidence="3">
    <location>
        <position position="78"/>
    </location>
</feature>
<comment type="caution">
    <text evidence="3">The sequence shown here is derived from an EMBL/GenBank/DDBJ whole genome shotgun (WGS) entry which is preliminary data.</text>
</comment>
<dbReference type="PROSITE" id="PS51900">
    <property type="entry name" value="CB"/>
    <property type="match status" value="1"/>
</dbReference>
<evidence type="ECO:0000256" key="1">
    <source>
        <dbReference type="ARBA" id="ARBA00023125"/>
    </source>
</evidence>
<dbReference type="GO" id="GO:0015074">
    <property type="term" value="P:DNA integration"/>
    <property type="evidence" value="ECO:0007669"/>
    <property type="project" value="InterPro"/>
</dbReference>
<organism evidence="3">
    <name type="scientific">mine drainage metagenome</name>
    <dbReference type="NCBI Taxonomy" id="410659"/>
    <lineage>
        <taxon>unclassified sequences</taxon>
        <taxon>metagenomes</taxon>
        <taxon>ecological metagenomes</taxon>
    </lineage>
</organism>
<keyword evidence="1" id="KW-0238">DNA-binding</keyword>
<evidence type="ECO:0000313" key="3">
    <source>
        <dbReference type="EMBL" id="EQD33107.1"/>
    </source>
</evidence>
<dbReference type="InterPro" id="IPR011010">
    <property type="entry name" value="DNA_brk_join_enz"/>
</dbReference>
<dbReference type="GO" id="GO:0003677">
    <property type="term" value="F:DNA binding"/>
    <property type="evidence" value="ECO:0007669"/>
    <property type="project" value="UniProtKB-KW"/>
</dbReference>
<dbReference type="InterPro" id="IPR010998">
    <property type="entry name" value="Integrase_recombinase_N"/>
</dbReference>
<dbReference type="InterPro" id="IPR004107">
    <property type="entry name" value="Integrase_SAM-like_N"/>
</dbReference>
<name>T0YMJ0_9ZZZZ</name>
<dbReference type="EMBL" id="AUZY01011773">
    <property type="protein sequence ID" value="EQD33107.1"/>
    <property type="molecule type" value="Genomic_DNA"/>
</dbReference>
<reference evidence="3" key="2">
    <citation type="journal article" date="2014" name="ISME J.">
        <title>Microbial stratification in low pH oxic and suboxic macroscopic growths along an acid mine drainage.</title>
        <authorList>
            <person name="Mendez-Garcia C."/>
            <person name="Mesa V."/>
            <person name="Sprenger R.R."/>
            <person name="Richter M."/>
            <person name="Diez M.S."/>
            <person name="Solano J."/>
            <person name="Bargiela R."/>
            <person name="Golyshina O.V."/>
            <person name="Manteca A."/>
            <person name="Ramos J.L."/>
            <person name="Gallego J.R."/>
            <person name="Llorente I."/>
            <person name="Martins Dos Santos V.A."/>
            <person name="Jensen O.N."/>
            <person name="Pelaez A.I."/>
            <person name="Sanchez J."/>
            <person name="Ferrer M."/>
        </authorList>
    </citation>
    <scope>NUCLEOTIDE SEQUENCE</scope>
</reference>
<protein>
    <submittedName>
        <fullName evidence="3">Phage integrase</fullName>
    </submittedName>
</protein>
<sequence length="78" mass="8830">MGRYLQEWLHGQRSSLRPATVSLYAMVVRRHLQPELGSVRLDRLTVAQVQGMLRRLSENGLAPRSVGHIRAVLRSALN</sequence>
<dbReference type="SUPFAM" id="SSF56349">
    <property type="entry name" value="DNA breaking-rejoining enzymes"/>
    <property type="match status" value="1"/>
</dbReference>
<proteinExistence type="predicted"/>
<feature type="domain" description="Core-binding (CB)" evidence="2">
    <location>
        <begin position="1"/>
        <end position="78"/>
    </location>
</feature>
<dbReference type="InterPro" id="IPR044068">
    <property type="entry name" value="CB"/>
</dbReference>
<dbReference type="AlphaFoldDB" id="T0YMJ0"/>
<evidence type="ECO:0000259" key="2">
    <source>
        <dbReference type="PROSITE" id="PS51900"/>
    </source>
</evidence>